<keyword evidence="8" id="KW-1185">Reference proteome</keyword>
<dbReference type="WBParaSite" id="HPBE_0000230001-mRNA-1">
    <property type="protein sequence ID" value="HPBE_0000230001-mRNA-1"/>
    <property type="gene ID" value="HPBE_0000230001"/>
</dbReference>
<keyword evidence="2" id="KW-0328">Glycosyltransferase</keyword>
<dbReference type="Pfam" id="PF02877">
    <property type="entry name" value="PARP_reg"/>
    <property type="match status" value="1"/>
</dbReference>
<dbReference type="PANTHER" id="PTHR10459:SF117">
    <property type="entry name" value="POLY [ADP-RIBOSE] POLYMERASE TANKYRASE"/>
    <property type="match status" value="1"/>
</dbReference>
<evidence type="ECO:0000256" key="4">
    <source>
        <dbReference type="ARBA" id="ARBA00022695"/>
    </source>
</evidence>
<dbReference type="GO" id="GO:0006302">
    <property type="term" value="P:double-strand break repair"/>
    <property type="evidence" value="ECO:0007669"/>
    <property type="project" value="TreeGrafter"/>
</dbReference>
<dbReference type="SUPFAM" id="SSF56399">
    <property type="entry name" value="ADP-ribosylation"/>
    <property type="match status" value="1"/>
</dbReference>
<organism evidence="8 9">
    <name type="scientific">Heligmosomoides polygyrus</name>
    <name type="common">Parasitic roundworm</name>
    <dbReference type="NCBI Taxonomy" id="6339"/>
    <lineage>
        <taxon>Eukaryota</taxon>
        <taxon>Metazoa</taxon>
        <taxon>Ecdysozoa</taxon>
        <taxon>Nematoda</taxon>
        <taxon>Chromadorea</taxon>
        <taxon>Rhabditida</taxon>
        <taxon>Rhabditina</taxon>
        <taxon>Rhabditomorpha</taxon>
        <taxon>Strongyloidea</taxon>
        <taxon>Heligmosomidae</taxon>
        <taxon>Heligmosomoides</taxon>
    </lineage>
</organism>
<keyword evidence="4" id="KW-0548">Nucleotidyltransferase</keyword>
<name>A0A183F808_HELPZ</name>
<dbReference type="Pfam" id="PF00644">
    <property type="entry name" value="PARP"/>
    <property type="match status" value="1"/>
</dbReference>
<dbReference type="InterPro" id="IPR036616">
    <property type="entry name" value="Poly(ADP-ribose)pol_reg_dom_sf"/>
</dbReference>
<dbReference type="InterPro" id="IPR004102">
    <property type="entry name" value="Poly(ADP-ribose)pol_reg_dom"/>
</dbReference>
<dbReference type="InterPro" id="IPR012317">
    <property type="entry name" value="Poly(ADP-ribose)pol_cat_dom"/>
</dbReference>
<reference evidence="9" key="1">
    <citation type="submission" date="2019-09" db="UniProtKB">
        <authorList>
            <consortium name="WormBaseParasite"/>
        </authorList>
    </citation>
    <scope>IDENTIFICATION</scope>
</reference>
<evidence type="ECO:0000256" key="5">
    <source>
        <dbReference type="ARBA" id="ARBA00023027"/>
    </source>
</evidence>
<dbReference type="Gene3D" id="3.90.228.10">
    <property type="match status" value="1"/>
</dbReference>
<evidence type="ECO:0000259" key="7">
    <source>
        <dbReference type="PROSITE" id="PS51060"/>
    </source>
</evidence>
<dbReference type="Gene3D" id="1.20.142.10">
    <property type="entry name" value="Poly(ADP-ribose) polymerase, regulatory domain"/>
    <property type="match status" value="1"/>
</dbReference>
<evidence type="ECO:0000256" key="6">
    <source>
        <dbReference type="ARBA" id="ARBA00023242"/>
    </source>
</evidence>
<dbReference type="PANTHER" id="PTHR10459">
    <property type="entry name" value="DNA LIGASE"/>
    <property type="match status" value="1"/>
</dbReference>
<evidence type="ECO:0000256" key="3">
    <source>
        <dbReference type="ARBA" id="ARBA00022679"/>
    </source>
</evidence>
<evidence type="ECO:0000313" key="9">
    <source>
        <dbReference type="WBParaSite" id="HPBE_0000230001-mRNA-1"/>
    </source>
</evidence>
<dbReference type="GO" id="GO:0070212">
    <property type="term" value="P:protein poly-ADP-ribosylation"/>
    <property type="evidence" value="ECO:0007669"/>
    <property type="project" value="TreeGrafter"/>
</dbReference>
<keyword evidence="6" id="KW-0539">Nucleus</keyword>
<dbReference type="InterPro" id="IPR050800">
    <property type="entry name" value="ARTD/PARP"/>
</dbReference>
<evidence type="ECO:0000256" key="1">
    <source>
        <dbReference type="ARBA" id="ARBA00004123"/>
    </source>
</evidence>
<accession>A0A183F808</accession>
<sequence>LSEITLQFAERKEESLARRTVQDISDVKKLKCYAKQIDQSLSCPFGHITEDAIGKARDILGACEKNVQELEKVLAKENHTDADVLKVLDATRSLTSEFYNTFPSTEFEYGSVRILENLDEINRARECLNRMSEVEVATRLLTASAYRKDVDRISYIMEGLECRFTEMTPLDAMSQKILRFIYATGGSCWKIKGILALTPRSATINFDKYCNDENQMYLWHGTKAVNLMSILKDGFLVNPPHSSITGRLFGDVSHDLLRI</sequence>
<proteinExistence type="predicted"/>
<comment type="subcellular location">
    <subcellularLocation>
        <location evidence="1">Nucleus</location>
    </subcellularLocation>
</comment>
<dbReference type="SUPFAM" id="SSF47587">
    <property type="entry name" value="Domain of poly(ADP-ribose) polymerase"/>
    <property type="match status" value="1"/>
</dbReference>
<evidence type="ECO:0000256" key="2">
    <source>
        <dbReference type="ARBA" id="ARBA00022676"/>
    </source>
</evidence>
<dbReference type="AlphaFoldDB" id="A0A183F808"/>
<keyword evidence="3" id="KW-0808">Transferase</keyword>
<dbReference type="GO" id="GO:0005730">
    <property type="term" value="C:nucleolus"/>
    <property type="evidence" value="ECO:0007669"/>
    <property type="project" value="TreeGrafter"/>
</dbReference>
<dbReference type="Proteomes" id="UP000050761">
    <property type="component" value="Unassembled WGS sequence"/>
</dbReference>
<feature type="domain" description="PARP alpha-helical" evidence="7">
    <location>
        <begin position="10"/>
        <end position="142"/>
    </location>
</feature>
<protein>
    <submittedName>
        <fullName evidence="9">PARP alpha-helical domain-containing protein</fullName>
    </submittedName>
</protein>
<evidence type="ECO:0000313" key="8">
    <source>
        <dbReference type="Proteomes" id="UP000050761"/>
    </source>
</evidence>
<dbReference type="GO" id="GO:1990404">
    <property type="term" value="F:NAD+-protein mono-ADP-ribosyltransferase activity"/>
    <property type="evidence" value="ECO:0007669"/>
    <property type="project" value="TreeGrafter"/>
</dbReference>
<keyword evidence="5" id="KW-0520">NAD</keyword>
<dbReference type="PROSITE" id="PS51060">
    <property type="entry name" value="PARP_ALPHA_HD"/>
    <property type="match status" value="1"/>
</dbReference>
<dbReference type="GO" id="GO:0016779">
    <property type="term" value="F:nucleotidyltransferase activity"/>
    <property type="evidence" value="ECO:0007669"/>
    <property type="project" value="UniProtKB-KW"/>
</dbReference>
<dbReference type="GO" id="GO:0003950">
    <property type="term" value="F:NAD+ poly-ADP-ribosyltransferase activity"/>
    <property type="evidence" value="ECO:0007669"/>
    <property type="project" value="InterPro"/>
</dbReference>